<organism evidence="2 3">
    <name type="scientific">Dendrothele bispora (strain CBS 962.96)</name>
    <dbReference type="NCBI Taxonomy" id="1314807"/>
    <lineage>
        <taxon>Eukaryota</taxon>
        <taxon>Fungi</taxon>
        <taxon>Dikarya</taxon>
        <taxon>Basidiomycota</taxon>
        <taxon>Agaricomycotina</taxon>
        <taxon>Agaricomycetes</taxon>
        <taxon>Agaricomycetidae</taxon>
        <taxon>Agaricales</taxon>
        <taxon>Agaricales incertae sedis</taxon>
        <taxon>Dendrothele</taxon>
    </lineage>
</organism>
<protein>
    <submittedName>
        <fullName evidence="2">Uncharacterized protein</fullName>
    </submittedName>
</protein>
<evidence type="ECO:0000256" key="1">
    <source>
        <dbReference type="SAM" id="MobiDB-lite"/>
    </source>
</evidence>
<dbReference type="Proteomes" id="UP000297245">
    <property type="component" value="Unassembled WGS sequence"/>
</dbReference>
<dbReference type="AlphaFoldDB" id="A0A4S8KU97"/>
<keyword evidence="3" id="KW-1185">Reference proteome</keyword>
<feature type="region of interest" description="Disordered" evidence="1">
    <location>
        <begin position="1"/>
        <end position="25"/>
    </location>
</feature>
<dbReference type="EMBL" id="ML180047">
    <property type="protein sequence ID" value="THU79291.1"/>
    <property type="molecule type" value="Genomic_DNA"/>
</dbReference>
<reference evidence="2 3" key="1">
    <citation type="journal article" date="2019" name="Nat. Ecol. Evol.">
        <title>Megaphylogeny resolves global patterns of mushroom evolution.</title>
        <authorList>
            <person name="Varga T."/>
            <person name="Krizsan K."/>
            <person name="Foldi C."/>
            <person name="Dima B."/>
            <person name="Sanchez-Garcia M."/>
            <person name="Sanchez-Ramirez S."/>
            <person name="Szollosi G.J."/>
            <person name="Szarkandi J.G."/>
            <person name="Papp V."/>
            <person name="Albert L."/>
            <person name="Andreopoulos W."/>
            <person name="Angelini C."/>
            <person name="Antonin V."/>
            <person name="Barry K.W."/>
            <person name="Bougher N.L."/>
            <person name="Buchanan P."/>
            <person name="Buyck B."/>
            <person name="Bense V."/>
            <person name="Catcheside P."/>
            <person name="Chovatia M."/>
            <person name="Cooper J."/>
            <person name="Damon W."/>
            <person name="Desjardin D."/>
            <person name="Finy P."/>
            <person name="Geml J."/>
            <person name="Haridas S."/>
            <person name="Hughes K."/>
            <person name="Justo A."/>
            <person name="Karasinski D."/>
            <person name="Kautmanova I."/>
            <person name="Kiss B."/>
            <person name="Kocsube S."/>
            <person name="Kotiranta H."/>
            <person name="LaButti K.M."/>
            <person name="Lechner B.E."/>
            <person name="Liimatainen K."/>
            <person name="Lipzen A."/>
            <person name="Lukacs Z."/>
            <person name="Mihaltcheva S."/>
            <person name="Morgado L.N."/>
            <person name="Niskanen T."/>
            <person name="Noordeloos M.E."/>
            <person name="Ohm R.A."/>
            <person name="Ortiz-Santana B."/>
            <person name="Ovrebo C."/>
            <person name="Racz N."/>
            <person name="Riley R."/>
            <person name="Savchenko A."/>
            <person name="Shiryaev A."/>
            <person name="Soop K."/>
            <person name="Spirin V."/>
            <person name="Szebenyi C."/>
            <person name="Tomsovsky M."/>
            <person name="Tulloss R.E."/>
            <person name="Uehling J."/>
            <person name="Grigoriev I.V."/>
            <person name="Vagvolgyi C."/>
            <person name="Papp T."/>
            <person name="Martin F.M."/>
            <person name="Miettinen O."/>
            <person name="Hibbett D.S."/>
            <person name="Nagy L.G."/>
        </authorList>
    </citation>
    <scope>NUCLEOTIDE SEQUENCE [LARGE SCALE GENOMIC DNA]</scope>
    <source>
        <strain evidence="2 3">CBS 962.96</strain>
    </source>
</reference>
<sequence>MSNRKQPQVQQSPAHDAQRAEVGSRKCERIQIKCGLNKTDKSTVYNIGGSWTECEALSGPRY</sequence>
<proteinExistence type="predicted"/>
<gene>
    <name evidence="2" type="ORF">K435DRAFT_29885</name>
</gene>
<evidence type="ECO:0000313" key="3">
    <source>
        <dbReference type="Proteomes" id="UP000297245"/>
    </source>
</evidence>
<feature type="compositionally biased region" description="Basic and acidic residues" evidence="1">
    <location>
        <begin position="16"/>
        <end position="25"/>
    </location>
</feature>
<feature type="compositionally biased region" description="Polar residues" evidence="1">
    <location>
        <begin position="1"/>
        <end position="13"/>
    </location>
</feature>
<name>A0A4S8KU97_DENBC</name>
<accession>A0A4S8KU97</accession>
<evidence type="ECO:0000313" key="2">
    <source>
        <dbReference type="EMBL" id="THU79291.1"/>
    </source>
</evidence>